<comment type="caution">
    <text evidence="1">The sequence shown here is derived from an EMBL/GenBank/DDBJ whole genome shotgun (WGS) entry which is preliminary data.</text>
</comment>
<evidence type="ECO:0000313" key="1">
    <source>
        <dbReference type="EMBL" id="GBL92148.1"/>
    </source>
</evidence>
<evidence type="ECO:0000313" key="2">
    <source>
        <dbReference type="Proteomes" id="UP000499080"/>
    </source>
</evidence>
<sequence>MCRDGHPCCEKKNCQEEENYARRECADDPLTLVQELKRSMLECILTGFNKKSTPVVKTWNVYQMVCSLKSSNLIETSETKLPKFVQSLVENCNELSAYRILTAISSLRRFLKAANVPKEESLG</sequence>
<protein>
    <submittedName>
        <fullName evidence="1">Uncharacterized protein</fullName>
    </submittedName>
</protein>
<dbReference type="Proteomes" id="UP000499080">
    <property type="component" value="Unassembled WGS sequence"/>
</dbReference>
<reference evidence="1 2" key="1">
    <citation type="journal article" date="2019" name="Sci. Rep.">
        <title>Orb-weaving spider Araneus ventricosus genome elucidates the spidroin gene catalogue.</title>
        <authorList>
            <person name="Kono N."/>
            <person name="Nakamura H."/>
            <person name="Ohtoshi R."/>
            <person name="Moran D.A.P."/>
            <person name="Shinohara A."/>
            <person name="Yoshida Y."/>
            <person name="Fujiwara M."/>
            <person name="Mori M."/>
            <person name="Tomita M."/>
            <person name="Arakawa K."/>
        </authorList>
    </citation>
    <scope>NUCLEOTIDE SEQUENCE [LARGE SCALE GENOMIC DNA]</scope>
</reference>
<dbReference type="OrthoDB" id="10063284at2759"/>
<accession>A0A4Y2BJD4</accession>
<dbReference type="EMBL" id="BGPR01000084">
    <property type="protein sequence ID" value="GBL92148.1"/>
    <property type="molecule type" value="Genomic_DNA"/>
</dbReference>
<organism evidence="1 2">
    <name type="scientific">Araneus ventricosus</name>
    <name type="common">Orbweaver spider</name>
    <name type="synonym">Epeira ventricosa</name>
    <dbReference type="NCBI Taxonomy" id="182803"/>
    <lineage>
        <taxon>Eukaryota</taxon>
        <taxon>Metazoa</taxon>
        <taxon>Ecdysozoa</taxon>
        <taxon>Arthropoda</taxon>
        <taxon>Chelicerata</taxon>
        <taxon>Arachnida</taxon>
        <taxon>Araneae</taxon>
        <taxon>Araneomorphae</taxon>
        <taxon>Entelegynae</taxon>
        <taxon>Araneoidea</taxon>
        <taxon>Araneidae</taxon>
        <taxon>Araneus</taxon>
    </lineage>
</organism>
<keyword evidence="2" id="KW-1185">Reference proteome</keyword>
<gene>
    <name evidence="1" type="ORF">AVEN_91496_1</name>
</gene>
<name>A0A4Y2BJD4_ARAVE</name>
<proteinExistence type="predicted"/>
<dbReference type="AlphaFoldDB" id="A0A4Y2BJD4"/>